<name>X8CJR6_MYCIT</name>
<comment type="caution">
    <text evidence="1">The sequence shown here is derived from an EMBL/GenBank/DDBJ whole genome shotgun (WGS) entry which is preliminary data.</text>
</comment>
<dbReference type="AlphaFoldDB" id="X8CJR6"/>
<dbReference type="EMBL" id="JAOG01000002">
    <property type="protein sequence ID" value="EUA55683.1"/>
    <property type="molecule type" value="Genomic_DNA"/>
</dbReference>
<accession>X8CJR6</accession>
<proteinExistence type="predicted"/>
<evidence type="ECO:0000313" key="1">
    <source>
        <dbReference type="EMBL" id="EUA55683.1"/>
    </source>
</evidence>
<protein>
    <submittedName>
        <fullName evidence="1">Uncharacterized protein</fullName>
    </submittedName>
</protein>
<dbReference type="PATRIC" id="fig|1299331.3.peg.3747"/>
<organism evidence="1 2">
    <name type="scientific">Mycobacterium intracellulare 1956</name>
    <dbReference type="NCBI Taxonomy" id="1299331"/>
    <lineage>
        <taxon>Bacteria</taxon>
        <taxon>Bacillati</taxon>
        <taxon>Actinomycetota</taxon>
        <taxon>Actinomycetes</taxon>
        <taxon>Mycobacteriales</taxon>
        <taxon>Mycobacteriaceae</taxon>
        <taxon>Mycobacterium</taxon>
        <taxon>Mycobacterium avium complex (MAC)</taxon>
    </lineage>
</organism>
<dbReference type="Proteomes" id="UP000020825">
    <property type="component" value="Unassembled WGS sequence"/>
</dbReference>
<sequence>MPQPFRLAVHVVNQETDLTARRDAASRPMSCGSFDRSKSENLVFAVSNST</sequence>
<evidence type="ECO:0000313" key="2">
    <source>
        <dbReference type="Proteomes" id="UP000020825"/>
    </source>
</evidence>
<gene>
    <name evidence="1" type="ORF">I550_3838</name>
</gene>
<reference evidence="1 2" key="1">
    <citation type="submission" date="2013-12" db="EMBL/GenBank/DDBJ databases">
        <authorList>
            <person name="Zelazny A."/>
            <person name="Olivier K."/>
            <person name="Holland S."/>
            <person name="Lenaerts A."/>
            <person name="Ordway D."/>
            <person name="DeGroote M.A."/>
            <person name="Parker T."/>
            <person name="Sizemore C."/>
            <person name="Tallon L.J."/>
            <person name="Sadzewicz L.K."/>
            <person name="Sengamalay N."/>
            <person name="Fraser C.M."/>
            <person name="Hine E."/>
            <person name="Shefchek K.A."/>
            <person name="Das S.P."/>
            <person name="Tettelin H."/>
        </authorList>
    </citation>
    <scope>NUCLEOTIDE SEQUENCE [LARGE SCALE GENOMIC DNA]</scope>
    <source>
        <strain evidence="1 2">1956</strain>
    </source>
</reference>